<evidence type="ECO:0000259" key="1">
    <source>
        <dbReference type="Pfam" id="PF14242"/>
    </source>
</evidence>
<evidence type="ECO:0000313" key="3">
    <source>
        <dbReference type="Proteomes" id="UP001154312"/>
    </source>
</evidence>
<evidence type="ECO:0000313" key="2">
    <source>
        <dbReference type="EMBL" id="MDF9409274.1"/>
    </source>
</evidence>
<protein>
    <submittedName>
        <fullName evidence="2">DUF4342 domain-containing protein</fullName>
    </submittedName>
</protein>
<dbReference type="InterPro" id="IPR009060">
    <property type="entry name" value="UBA-like_sf"/>
</dbReference>
<comment type="caution">
    <text evidence="2">The sequence shown here is derived from an EMBL/GenBank/DDBJ whole genome shotgun (WGS) entry which is preliminary data.</text>
</comment>
<keyword evidence="3" id="KW-1185">Reference proteome</keyword>
<accession>A0A9X4H8V3</accession>
<dbReference type="AlphaFoldDB" id="A0A9X4H8V3"/>
<sequence length="143" mass="15144">MSELEKIDIIRTRLGVSYKEAKAALDAADGDVIKALINLEEKEHAAGGRFHGKGSDVLGQIKGLFDKKRGYRIKIKQGDRTVTEIPASLGALGLLGAMASSEIAVLGVLASVAGMANKYSLEIERAEDSDGDNVKCDAGENDI</sequence>
<dbReference type="SUPFAM" id="SSF46934">
    <property type="entry name" value="UBA-like"/>
    <property type="match status" value="1"/>
</dbReference>
<dbReference type="RefSeq" id="WP_277444726.1">
    <property type="nucleotide sequence ID" value="NZ_JAKOAV010000027.1"/>
</dbReference>
<dbReference type="InterPro" id="IPR025642">
    <property type="entry name" value="DUF4342"/>
</dbReference>
<gene>
    <name evidence="2" type="ORF">L7E55_13075</name>
</gene>
<feature type="domain" description="DUF4342" evidence="1">
    <location>
        <begin position="49"/>
        <end position="125"/>
    </location>
</feature>
<dbReference type="Proteomes" id="UP001154312">
    <property type="component" value="Unassembled WGS sequence"/>
</dbReference>
<proteinExistence type="predicted"/>
<name>A0A9X4H8V3_9FIRM</name>
<dbReference type="CDD" id="cd14360">
    <property type="entry name" value="UBA_NAC_like_bac"/>
    <property type="match status" value="1"/>
</dbReference>
<dbReference type="Gene3D" id="1.10.8.10">
    <property type="entry name" value="DNA helicase RuvA subunit, C-terminal domain"/>
    <property type="match status" value="1"/>
</dbReference>
<dbReference type="Pfam" id="PF14242">
    <property type="entry name" value="DUF4342"/>
    <property type="match status" value="1"/>
</dbReference>
<organism evidence="2 3">
    <name type="scientific">Pelotomaculum isophthalicicum JI</name>
    <dbReference type="NCBI Taxonomy" id="947010"/>
    <lineage>
        <taxon>Bacteria</taxon>
        <taxon>Bacillati</taxon>
        <taxon>Bacillota</taxon>
        <taxon>Clostridia</taxon>
        <taxon>Eubacteriales</taxon>
        <taxon>Desulfotomaculaceae</taxon>
        <taxon>Pelotomaculum</taxon>
    </lineage>
</organism>
<reference evidence="2" key="1">
    <citation type="submission" date="2022-02" db="EMBL/GenBank/DDBJ databases">
        <authorList>
            <person name="Leng L."/>
        </authorList>
    </citation>
    <scope>NUCLEOTIDE SEQUENCE</scope>
    <source>
        <strain evidence="2">JI</strain>
    </source>
</reference>
<dbReference type="EMBL" id="JAKOAV010000027">
    <property type="protein sequence ID" value="MDF9409274.1"/>
    <property type="molecule type" value="Genomic_DNA"/>
</dbReference>